<comment type="caution">
    <text evidence="1">The sequence shown here is derived from an EMBL/GenBank/DDBJ whole genome shotgun (WGS) entry which is preliminary data.</text>
</comment>
<organism evidence="1 2">
    <name type="scientific">Cinchona calisaya</name>
    <dbReference type="NCBI Taxonomy" id="153742"/>
    <lineage>
        <taxon>Eukaryota</taxon>
        <taxon>Viridiplantae</taxon>
        <taxon>Streptophyta</taxon>
        <taxon>Embryophyta</taxon>
        <taxon>Tracheophyta</taxon>
        <taxon>Spermatophyta</taxon>
        <taxon>Magnoliopsida</taxon>
        <taxon>eudicotyledons</taxon>
        <taxon>Gunneridae</taxon>
        <taxon>Pentapetalae</taxon>
        <taxon>asterids</taxon>
        <taxon>lamiids</taxon>
        <taxon>Gentianales</taxon>
        <taxon>Rubiaceae</taxon>
        <taxon>Cinchonoideae</taxon>
        <taxon>Cinchoneae</taxon>
        <taxon>Cinchona</taxon>
    </lineage>
</organism>
<keyword evidence="2" id="KW-1185">Reference proteome</keyword>
<dbReference type="AlphaFoldDB" id="A0ABD2ZZL4"/>
<evidence type="ECO:0000313" key="2">
    <source>
        <dbReference type="Proteomes" id="UP001630127"/>
    </source>
</evidence>
<accession>A0ABD2ZZL4</accession>
<reference evidence="1 2" key="1">
    <citation type="submission" date="2024-11" db="EMBL/GenBank/DDBJ databases">
        <title>A near-complete genome assembly of Cinchona calisaya.</title>
        <authorList>
            <person name="Lian D.C."/>
            <person name="Zhao X.W."/>
            <person name="Wei L."/>
        </authorList>
    </citation>
    <scope>NUCLEOTIDE SEQUENCE [LARGE SCALE GENOMIC DNA]</scope>
    <source>
        <tissue evidence="1">Nenye</tissue>
    </source>
</reference>
<dbReference type="Proteomes" id="UP001630127">
    <property type="component" value="Unassembled WGS sequence"/>
</dbReference>
<name>A0ABD2ZZL4_9GENT</name>
<evidence type="ECO:0000313" key="1">
    <source>
        <dbReference type="EMBL" id="KAL3524911.1"/>
    </source>
</evidence>
<protein>
    <submittedName>
        <fullName evidence="1">Uncharacterized protein</fullName>
    </submittedName>
</protein>
<dbReference type="EMBL" id="JBJUIK010000006">
    <property type="protein sequence ID" value="KAL3524911.1"/>
    <property type="molecule type" value="Genomic_DNA"/>
</dbReference>
<proteinExistence type="predicted"/>
<sequence length="126" mass="13200">MSGAGGKQAIVRPYDIVRLCGLRLTRWSTKRVEPDRMVSRRACNKLTGLSTLDGKGARTGTFGMEGSEGRVTLGTVGIDGKVGLGKDGSGGVGKGGKVGFGNRGAAGNVGNGDWQRWQCCLRDAWN</sequence>
<gene>
    <name evidence="1" type="ORF">ACH5RR_013283</name>
</gene>